<evidence type="ECO:0000256" key="1">
    <source>
        <dbReference type="ARBA" id="ARBA00022729"/>
    </source>
</evidence>
<evidence type="ECO:0000256" key="2">
    <source>
        <dbReference type="SAM" id="MobiDB-lite"/>
    </source>
</evidence>
<proteinExistence type="predicted"/>
<dbReference type="InterPro" id="IPR011043">
    <property type="entry name" value="Gal_Oxase/kelch_b-propeller"/>
</dbReference>
<dbReference type="PANTHER" id="PTHR32208">
    <property type="entry name" value="SECRETED PROTEIN-RELATED"/>
    <property type="match status" value="1"/>
</dbReference>
<feature type="domain" description="WSC" evidence="4">
    <location>
        <begin position="36"/>
        <end position="129"/>
    </location>
</feature>
<reference evidence="5" key="1">
    <citation type="submission" date="2020-05" db="EMBL/GenBank/DDBJ databases">
        <title>Phylogenomic resolution of chytrid fungi.</title>
        <authorList>
            <person name="Stajich J.E."/>
            <person name="Amses K."/>
            <person name="Simmons R."/>
            <person name="Seto K."/>
            <person name="Myers J."/>
            <person name="Bonds A."/>
            <person name="Quandt C.A."/>
            <person name="Barry K."/>
            <person name="Liu P."/>
            <person name="Grigoriev I."/>
            <person name="Longcore J.E."/>
            <person name="James T.Y."/>
        </authorList>
    </citation>
    <scope>NUCLEOTIDE SEQUENCE</scope>
    <source>
        <strain evidence="5">JEL0476</strain>
    </source>
</reference>
<sequence>MKLTLLAIFSSGVLSSPTQTLQKNSQNLVRKDVSNEYISIGCYTEGKGGRALNGPYIANNAMTVETCQNFCSTAPNKFQFFGLEYGRECYCGSAVANSASETTKCTKPCSGNASQMCGGPSKLNLYSLSGIIPAPPNVIKDNLPSNWKYIGCFLDQSPKLLNTPIFLPKGTNSVKSCIQACSEKKFTFAGLEYGTECYCGNSLTSEQIKSFQKPDTDCSMTCSGNAQELCGAANRLTLYQLSSTSPQPPALTSQPTEIPTIPATSVVTDPAPTVSNPRPPVTEDPPLDPPVPAPNTFVAIGCYSEGNGGRSLTGSSTASDKMTVETCLAFCAGFKFAGLEYSRECFCGNGVSNGGKKQENGCNMKCAGNSNQICGGPSRLSLYSIGGAEPNLPHVVKDASELISGWNYAGCQVQPANGKLLKNVVLTGKTVTVKICIQKCVDLGYNAAGIEYGEECYCDKTTLSVNQWISYAVADTGCSMTCPGDSSQFCGAGNKLSAWVLGTVFEPSVVPTTISPSTLPPTSIATSVVPTSVPATDTVISTPTPEPPSAYTLVGCYTEIEGRAIRGSSLAQDSMTIQMCHSHCQKGKYLIAGLEYGRECYCGNVLYGTSKLTTPEKCAKPCGGDSTQICGNGGHLSLYTVGGVTPDYYKPPAVPTNLPEGWGYEGDLGNLNPTYKSIFEFTGSSGPYQNNNIKGMTVQKCIENCETFGFPYAGVQYGHQCFCGDAIDATAVKSDESQCNVPCTADPTTLCGGGKLSNVFHTKKQLYQWNTIEHPGHYEYLVTSPDIPIMAGLVPYSDKVIMTGRASGGPLNSTHTYEFDYKTLQFRELHEKTEIFCGAGVVLGDNLGRQLTVGGWSVVSLAGVRVFKPSGLKNELQTSDWQEDADILSLQRPRWYPTVVTLANGHIALVGGSISANNDAEPTIEMLPSLGKPPVFVQLLQDSTKLNLYPSAYILPSGLMHLFVGKRSALYETENWTVVRELPECPNHVSGSGGRSNPDTSGYAMLPLQGPDFKAEWIACGGSLGINQDAFETCARIFPEDPNAKWVVERMPMRRVMPNFVSLPDGTFLLLNGAEDGASGFSSARKPVLQAVIYDPSLPSHKRFSYGGKTTITRMYHSGATLLPDGRVLVHGQDPNADQSPEKDPERNFGPERRFEVYFPPYLDSGKTKPTLKLDGSRDLPLGKSFSVTVGKSYNGNVRFNLIRVDVVTHSVYVDQRFIWLDATPTSDTKYAVNVPANPNVAIPGWYLFHAVENGIPSDAIYVRVGGDPFNIHTFPNAFSANGNNQFFDQTNLGPEVNCKELSENEAEKEQQILNDQRIDELFKKKDEKIETIAKAILSILNEFETQKITDDEITININTTFNFKLLDDFIKDNVKDFYLVDAFRSLLINNSNGQETLSTVLNKLVSKYYFEIDDEEMNGQKLRTFSERTSIPKRPRDNLLETLITFNDKIEEIRKELNEVKAGLKSVKKWMAKPFLTTPLEITFKRKLNISSTNEDGLYDLLTNSTEEDVFRFSGIHKASWIQMMQFLSVQPNSRNDITI</sequence>
<feature type="domain" description="WSC" evidence="4">
    <location>
        <begin position="550"/>
        <end position="642"/>
    </location>
</feature>
<organism evidence="5 6">
    <name type="scientific">Clydaea vesicula</name>
    <dbReference type="NCBI Taxonomy" id="447962"/>
    <lineage>
        <taxon>Eukaryota</taxon>
        <taxon>Fungi</taxon>
        <taxon>Fungi incertae sedis</taxon>
        <taxon>Chytridiomycota</taxon>
        <taxon>Chytridiomycota incertae sedis</taxon>
        <taxon>Chytridiomycetes</taxon>
        <taxon>Lobulomycetales</taxon>
        <taxon>Lobulomycetaceae</taxon>
        <taxon>Clydaea</taxon>
    </lineage>
</organism>
<feature type="compositionally biased region" description="Basic and acidic residues" evidence="2">
    <location>
        <begin position="1140"/>
        <end position="1150"/>
    </location>
</feature>
<dbReference type="SUPFAM" id="SSF81296">
    <property type="entry name" value="E set domains"/>
    <property type="match status" value="1"/>
</dbReference>
<feature type="compositionally biased region" description="Pro residues" evidence="2">
    <location>
        <begin position="277"/>
        <end position="290"/>
    </location>
</feature>
<dbReference type="Pfam" id="PF09118">
    <property type="entry name" value="GO-like_E_set"/>
    <property type="match status" value="1"/>
</dbReference>
<evidence type="ECO:0000313" key="6">
    <source>
        <dbReference type="Proteomes" id="UP001211065"/>
    </source>
</evidence>
<feature type="domain" description="WSC" evidence="4">
    <location>
        <begin position="296"/>
        <end position="386"/>
    </location>
</feature>
<feature type="region of interest" description="Disordered" evidence="2">
    <location>
        <begin position="1130"/>
        <end position="1150"/>
    </location>
</feature>
<keyword evidence="6" id="KW-1185">Reference proteome</keyword>
<feature type="non-terminal residue" evidence="5">
    <location>
        <position position="1541"/>
    </location>
</feature>
<feature type="chain" id="PRO_5041934294" description="WSC domain-containing protein" evidence="3">
    <location>
        <begin position="16"/>
        <end position="1541"/>
    </location>
</feature>
<dbReference type="SUPFAM" id="SSF50965">
    <property type="entry name" value="Galactose oxidase, central domain"/>
    <property type="match status" value="1"/>
</dbReference>
<dbReference type="EMBL" id="JADGJW010000722">
    <property type="protein sequence ID" value="KAJ3213331.1"/>
    <property type="molecule type" value="Genomic_DNA"/>
</dbReference>
<evidence type="ECO:0000256" key="3">
    <source>
        <dbReference type="SAM" id="SignalP"/>
    </source>
</evidence>
<feature type="region of interest" description="Disordered" evidence="2">
    <location>
        <begin position="262"/>
        <end position="290"/>
    </location>
</feature>
<feature type="domain" description="WSC" evidence="4">
    <location>
        <begin position="672"/>
        <end position="763"/>
    </location>
</feature>
<dbReference type="InterPro" id="IPR009880">
    <property type="entry name" value="Glyoxal_oxidase_N"/>
</dbReference>
<name>A0AAD5U009_9FUNG</name>
<dbReference type="InterPro" id="IPR013783">
    <property type="entry name" value="Ig-like_fold"/>
</dbReference>
<feature type="domain" description="WSC" evidence="4">
    <location>
        <begin position="405"/>
        <end position="502"/>
    </location>
</feature>
<dbReference type="InterPro" id="IPR002889">
    <property type="entry name" value="WSC_carb-bd"/>
</dbReference>
<dbReference type="Pfam" id="PF01822">
    <property type="entry name" value="WSC"/>
    <property type="match status" value="6"/>
</dbReference>
<dbReference type="PANTHER" id="PTHR32208:SF105">
    <property type="entry name" value="COPPER RADICAL OXIDASE"/>
    <property type="match status" value="1"/>
</dbReference>
<accession>A0AAD5U009</accession>
<dbReference type="Gene3D" id="2.60.40.10">
    <property type="entry name" value="Immunoglobulins"/>
    <property type="match status" value="1"/>
</dbReference>
<keyword evidence="1 3" id="KW-0732">Signal</keyword>
<evidence type="ECO:0000259" key="4">
    <source>
        <dbReference type="PROSITE" id="PS51212"/>
    </source>
</evidence>
<dbReference type="SMART" id="SM00321">
    <property type="entry name" value="WSC"/>
    <property type="match status" value="6"/>
</dbReference>
<dbReference type="Proteomes" id="UP001211065">
    <property type="component" value="Unassembled WGS sequence"/>
</dbReference>
<dbReference type="CDD" id="cd02851">
    <property type="entry name" value="E_set_GO_C"/>
    <property type="match status" value="1"/>
</dbReference>
<dbReference type="PROSITE" id="PS51212">
    <property type="entry name" value="WSC"/>
    <property type="match status" value="6"/>
</dbReference>
<dbReference type="InterPro" id="IPR015202">
    <property type="entry name" value="GO-like_E_set"/>
</dbReference>
<gene>
    <name evidence="5" type="ORF">HK099_007457</name>
</gene>
<dbReference type="Pfam" id="PF07250">
    <property type="entry name" value="Glyoxal_oxid_N"/>
    <property type="match status" value="1"/>
</dbReference>
<feature type="signal peptide" evidence="3">
    <location>
        <begin position="1"/>
        <end position="15"/>
    </location>
</feature>
<dbReference type="InterPro" id="IPR037293">
    <property type="entry name" value="Gal_Oxidase_central_sf"/>
</dbReference>
<dbReference type="Gene3D" id="2.130.10.80">
    <property type="entry name" value="Galactose oxidase/kelch, beta-propeller"/>
    <property type="match status" value="1"/>
</dbReference>
<feature type="domain" description="WSC" evidence="4">
    <location>
        <begin position="146"/>
        <end position="242"/>
    </location>
</feature>
<dbReference type="InterPro" id="IPR014756">
    <property type="entry name" value="Ig_E-set"/>
</dbReference>
<protein>
    <recommendedName>
        <fullName evidence="4">WSC domain-containing protein</fullName>
    </recommendedName>
</protein>
<comment type="caution">
    <text evidence="5">The sequence shown here is derived from an EMBL/GenBank/DDBJ whole genome shotgun (WGS) entry which is preliminary data.</text>
</comment>
<evidence type="ECO:0000313" key="5">
    <source>
        <dbReference type="EMBL" id="KAJ3213331.1"/>
    </source>
</evidence>